<gene>
    <name evidence="2" type="ORF">DSM5745_00759</name>
</gene>
<dbReference type="EMBL" id="PVWQ01000001">
    <property type="protein sequence ID" value="RDW93437.1"/>
    <property type="molecule type" value="Genomic_DNA"/>
</dbReference>
<feature type="compositionally biased region" description="Basic and acidic residues" evidence="1">
    <location>
        <begin position="150"/>
        <end position="159"/>
    </location>
</feature>
<organism evidence="2 3">
    <name type="scientific">Aspergillus mulundensis</name>
    <dbReference type="NCBI Taxonomy" id="1810919"/>
    <lineage>
        <taxon>Eukaryota</taxon>
        <taxon>Fungi</taxon>
        <taxon>Dikarya</taxon>
        <taxon>Ascomycota</taxon>
        <taxon>Pezizomycotina</taxon>
        <taxon>Eurotiomycetes</taxon>
        <taxon>Eurotiomycetidae</taxon>
        <taxon>Eurotiales</taxon>
        <taxon>Aspergillaceae</taxon>
        <taxon>Aspergillus</taxon>
        <taxon>Aspergillus subgen. Nidulantes</taxon>
    </lineage>
</organism>
<proteinExistence type="predicted"/>
<feature type="compositionally biased region" description="Polar residues" evidence="1">
    <location>
        <begin position="504"/>
        <end position="528"/>
    </location>
</feature>
<comment type="caution">
    <text evidence="2">The sequence shown here is derived from an EMBL/GenBank/DDBJ whole genome shotgun (WGS) entry which is preliminary data.</text>
</comment>
<keyword evidence="3" id="KW-1185">Reference proteome</keyword>
<evidence type="ECO:0000256" key="1">
    <source>
        <dbReference type="SAM" id="MobiDB-lite"/>
    </source>
</evidence>
<feature type="compositionally biased region" description="Polar residues" evidence="1">
    <location>
        <begin position="405"/>
        <end position="414"/>
    </location>
</feature>
<dbReference type="Proteomes" id="UP000256690">
    <property type="component" value="Unassembled WGS sequence"/>
</dbReference>
<accession>A0A3D8T4E9</accession>
<feature type="compositionally biased region" description="Polar residues" evidence="1">
    <location>
        <begin position="592"/>
        <end position="602"/>
    </location>
</feature>
<dbReference type="AlphaFoldDB" id="A0A3D8T4E9"/>
<feature type="compositionally biased region" description="Basic and acidic residues" evidence="1">
    <location>
        <begin position="93"/>
        <end position="108"/>
    </location>
</feature>
<protein>
    <submittedName>
        <fullName evidence="2">Uncharacterized protein</fullName>
    </submittedName>
</protein>
<feature type="compositionally biased region" description="Polar residues" evidence="1">
    <location>
        <begin position="557"/>
        <end position="585"/>
    </location>
</feature>
<feature type="region of interest" description="Disordered" evidence="1">
    <location>
        <begin position="226"/>
        <end position="262"/>
    </location>
</feature>
<feature type="region of interest" description="Disordered" evidence="1">
    <location>
        <begin position="546"/>
        <end position="616"/>
    </location>
</feature>
<name>A0A3D8T4E9_9EURO</name>
<sequence length="764" mass="83050">MAAKSKIPWTDEGKRELRRLKEQGLSYREIQQTPSFQNRTLAALQSMRQQIREGERADLGRQSVDEEFPGRPGTGVKRASEGSLEGSSKRSRRSSDHDYILSGDERASGAEFGSDSDGRESSGGEEEPDEEARLHNQSSHGDNDAAGSQSRDEHRRRIDNAATVPSHSLQHVHLASNASSPALAARPNPHLVQPSRPIERPTAKGPIVSGSEQILSAAQLPLSHSVVRPQKAPIGQQLGQRPSERGEPLRATPPSSQNMPTMVRPQSFKNTGLQREFQFSENSTLPSSTPANLPQASARELEAADNLVTTCQRQGQIQKPPLSTPGSSAGQQRGAELSRNPAIATSNGQRLGLASNGAGAMRTATSLPTGPARNGPGAASGLERRSVPDHPQTGQLRTEDGLYSPTIQPRNTEPANPGPPLSSGVTTLPRPEIRNLPGHSPSERVGAPGRGGRIQKQTNVVQSTAMSHHANAALAILGRRPSSKTHKDLRRTERQSEDPPLVQRDNTPSSGTGMHGAATQSQETDTAGGTAQIPQFIMTEEARLNGRHTQRRAAQAPRTQSLAQPYQQQGVTASGVQNHLTNQPAQRLGYTETRNGRLTANSGTGGSRELHQSNIGFPRTLNPHAWLEEVDRPLLPHGQHQNIPQMSRLRSQTNGTDLTRRELESLEQSMLASHDQNRSRVLNLYHQLDDQAIQECLLRHFHAEICENLRRADQDPSYLAFHGPELRRRWEEIARSTGGNIPRPQDPGRANGAEGADGKSKQND</sequence>
<dbReference type="GeneID" id="38111129"/>
<feature type="region of interest" description="Disordered" evidence="1">
    <location>
        <begin position="49"/>
        <end position="210"/>
    </location>
</feature>
<evidence type="ECO:0000313" key="2">
    <source>
        <dbReference type="EMBL" id="RDW93437.1"/>
    </source>
</evidence>
<feature type="compositionally biased region" description="Low complexity" evidence="1">
    <location>
        <begin position="174"/>
        <end position="189"/>
    </location>
</feature>
<evidence type="ECO:0000313" key="3">
    <source>
        <dbReference type="Proteomes" id="UP000256690"/>
    </source>
</evidence>
<feature type="compositionally biased region" description="Basic and acidic residues" evidence="1">
    <location>
        <begin position="50"/>
        <end position="59"/>
    </location>
</feature>
<feature type="region of interest" description="Disordered" evidence="1">
    <location>
        <begin position="732"/>
        <end position="764"/>
    </location>
</feature>
<reference evidence="2 3" key="1">
    <citation type="journal article" date="2018" name="IMA Fungus">
        <title>IMA Genome-F 9: Draft genome sequence of Annulohypoxylon stygium, Aspergillus mulundensis, Berkeleyomyces basicola (syn. Thielaviopsis basicola), Ceratocystis smalleyi, two Cercospora beticola strains, Coleophoma cylindrospora, Fusarium fracticaudum, Phialophora cf. hyalina, and Morchella septimelata.</title>
        <authorList>
            <person name="Wingfield B.D."/>
            <person name="Bills G.F."/>
            <person name="Dong Y."/>
            <person name="Huang W."/>
            <person name="Nel W.J."/>
            <person name="Swalarsk-Parry B.S."/>
            <person name="Vaghefi N."/>
            <person name="Wilken P.M."/>
            <person name="An Z."/>
            <person name="de Beer Z.W."/>
            <person name="De Vos L."/>
            <person name="Chen L."/>
            <person name="Duong T.A."/>
            <person name="Gao Y."/>
            <person name="Hammerbacher A."/>
            <person name="Kikkert J.R."/>
            <person name="Li Y."/>
            <person name="Li H."/>
            <person name="Li K."/>
            <person name="Li Q."/>
            <person name="Liu X."/>
            <person name="Ma X."/>
            <person name="Naidoo K."/>
            <person name="Pethybridge S.J."/>
            <person name="Sun J."/>
            <person name="Steenkamp E.T."/>
            <person name="van der Nest M.A."/>
            <person name="van Wyk S."/>
            <person name="Wingfield M.J."/>
            <person name="Xiong C."/>
            <person name="Yue Q."/>
            <person name="Zhang X."/>
        </authorList>
    </citation>
    <scope>NUCLEOTIDE SEQUENCE [LARGE SCALE GENOMIC DNA]</scope>
    <source>
        <strain evidence="2 3">DSM 5745</strain>
    </source>
</reference>
<feature type="region of interest" description="Disordered" evidence="1">
    <location>
        <begin position="475"/>
        <end position="528"/>
    </location>
</feature>
<feature type="region of interest" description="Disordered" evidence="1">
    <location>
        <begin position="312"/>
        <end position="453"/>
    </location>
</feature>
<dbReference type="RefSeq" id="XP_026608620.1">
    <property type="nucleotide sequence ID" value="XM_026742775.1"/>
</dbReference>